<dbReference type="AlphaFoldDB" id="A0A8S4S6S5"/>
<dbReference type="Proteomes" id="UP000838756">
    <property type="component" value="Unassembled WGS sequence"/>
</dbReference>
<keyword evidence="1" id="KW-0472">Membrane</keyword>
<keyword evidence="1" id="KW-0812">Transmembrane</keyword>
<name>A0A8S4S6S5_9NEOP</name>
<proteinExistence type="predicted"/>
<sequence length="73" mass="8482">MGLCRRLRVTHRAIEIAMLGVLFKYRVYDQIRNKEIRRRSYRPRFTRREAEVVMGGQGAGMAALASVALWTDL</sequence>
<evidence type="ECO:0000313" key="2">
    <source>
        <dbReference type="EMBL" id="CAH2258235.1"/>
    </source>
</evidence>
<comment type="caution">
    <text evidence="3">The sequence shown here is derived from an EMBL/GenBank/DDBJ whole genome shotgun (WGS) entry which is preliminary data.</text>
</comment>
<evidence type="ECO:0000313" key="3">
    <source>
        <dbReference type="EMBL" id="CAH2258236.1"/>
    </source>
</evidence>
<accession>A0A8S4S6S5</accession>
<feature type="transmembrane region" description="Helical" evidence="1">
    <location>
        <begin position="49"/>
        <end position="70"/>
    </location>
</feature>
<organism evidence="3 4">
    <name type="scientific">Pararge aegeria aegeria</name>
    <dbReference type="NCBI Taxonomy" id="348720"/>
    <lineage>
        <taxon>Eukaryota</taxon>
        <taxon>Metazoa</taxon>
        <taxon>Ecdysozoa</taxon>
        <taxon>Arthropoda</taxon>
        <taxon>Hexapoda</taxon>
        <taxon>Insecta</taxon>
        <taxon>Pterygota</taxon>
        <taxon>Neoptera</taxon>
        <taxon>Endopterygota</taxon>
        <taxon>Lepidoptera</taxon>
        <taxon>Glossata</taxon>
        <taxon>Ditrysia</taxon>
        <taxon>Papilionoidea</taxon>
        <taxon>Nymphalidae</taxon>
        <taxon>Satyrinae</taxon>
        <taxon>Satyrini</taxon>
        <taxon>Parargina</taxon>
        <taxon>Pararge</taxon>
    </lineage>
</organism>
<dbReference type="EMBL" id="CAKXAJ010026137">
    <property type="protein sequence ID" value="CAH2258235.1"/>
    <property type="molecule type" value="Genomic_DNA"/>
</dbReference>
<dbReference type="EMBL" id="CAKXAJ010026137">
    <property type="protein sequence ID" value="CAH2258236.1"/>
    <property type="molecule type" value="Genomic_DNA"/>
</dbReference>
<keyword evidence="4" id="KW-1185">Reference proteome</keyword>
<reference evidence="3" key="1">
    <citation type="submission" date="2022-03" db="EMBL/GenBank/DDBJ databases">
        <authorList>
            <person name="Lindestad O."/>
        </authorList>
    </citation>
    <scope>NUCLEOTIDE SEQUENCE</scope>
</reference>
<gene>
    <name evidence="3" type="primary">jg19927</name>
    <name evidence="2" type="synonym">jg19926</name>
    <name evidence="2" type="ORF">PAEG_LOCUS23288</name>
    <name evidence="3" type="ORF">PAEG_LOCUS23289</name>
</gene>
<evidence type="ECO:0000256" key="1">
    <source>
        <dbReference type="SAM" id="Phobius"/>
    </source>
</evidence>
<evidence type="ECO:0000313" key="4">
    <source>
        <dbReference type="Proteomes" id="UP000838756"/>
    </source>
</evidence>
<keyword evidence="1" id="KW-1133">Transmembrane helix</keyword>
<protein>
    <submittedName>
        <fullName evidence="2">Jg19926 protein</fullName>
    </submittedName>
    <submittedName>
        <fullName evidence="3">Jg19927 protein</fullName>
    </submittedName>
</protein>